<protein>
    <submittedName>
        <fullName evidence="1">Uncharacterized protein</fullName>
    </submittedName>
</protein>
<evidence type="ECO:0000313" key="1">
    <source>
        <dbReference type="EMBL" id="KIK47541.1"/>
    </source>
</evidence>
<dbReference type="InParanoid" id="A0A0D0B0T7"/>
<accession>A0A0D0B0T7</accession>
<reference evidence="1 2" key="1">
    <citation type="submission" date="2014-04" db="EMBL/GenBank/DDBJ databases">
        <authorList>
            <consortium name="DOE Joint Genome Institute"/>
            <person name="Kuo A."/>
            <person name="Ruytinx J."/>
            <person name="Rineau F."/>
            <person name="Colpaert J."/>
            <person name="Kohler A."/>
            <person name="Nagy L.G."/>
            <person name="Floudas D."/>
            <person name="Copeland A."/>
            <person name="Barry K.W."/>
            <person name="Cichocki N."/>
            <person name="Veneault-Fourrey C."/>
            <person name="LaButti K."/>
            <person name="Lindquist E.A."/>
            <person name="Lipzen A."/>
            <person name="Lundell T."/>
            <person name="Morin E."/>
            <person name="Murat C."/>
            <person name="Sun H."/>
            <person name="Tunlid A."/>
            <person name="Henrissat B."/>
            <person name="Grigoriev I.V."/>
            <person name="Hibbett D.S."/>
            <person name="Martin F."/>
            <person name="Nordberg H.P."/>
            <person name="Cantor M.N."/>
            <person name="Hua S.X."/>
        </authorList>
    </citation>
    <scope>NUCLEOTIDE SEQUENCE [LARGE SCALE GENOMIC DNA]</scope>
    <source>
        <strain evidence="1 2">UH-Slu-Lm8-n1</strain>
    </source>
</reference>
<gene>
    <name evidence="1" type="ORF">CY34DRAFT_799267</name>
</gene>
<dbReference type="AlphaFoldDB" id="A0A0D0B0T7"/>
<name>A0A0D0B0T7_9AGAM</name>
<evidence type="ECO:0000313" key="2">
    <source>
        <dbReference type="Proteomes" id="UP000054485"/>
    </source>
</evidence>
<dbReference type="Proteomes" id="UP000054485">
    <property type="component" value="Unassembled WGS sequence"/>
</dbReference>
<reference evidence="2" key="2">
    <citation type="submission" date="2015-01" db="EMBL/GenBank/DDBJ databases">
        <title>Evolutionary Origins and Diversification of the Mycorrhizal Mutualists.</title>
        <authorList>
            <consortium name="DOE Joint Genome Institute"/>
            <consortium name="Mycorrhizal Genomics Consortium"/>
            <person name="Kohler A."/>
            <person name="Kuo A."/>
            <person name="Nagy L.G."/>
            <person name="Floudas D."/>
            <person name="Copeland A."/>
            <person name="Barry K.W."/>
            <person name="Cichocki N."/>
            <person name="Veneault-Fourrey C."/>
            <person name="LaButti K."/>
            <person name="Lindquist E.A."/>
            <person name="Lipzen A."/>
            <person name="Lundell T."/>
            <person name="Morin E."/>
            <person name="Murat C."/>
            <person name="Riley R."/>
            <person name="Ohm R."/>
            <person name="Sun H."/>
            <person name="Tunlid A."/>
            <person name="Henrissat B."/>
            <person name="Grigoriev I.V."/>
            <person name="Hibbett D.S."/>
            <person name="Martin F."/>
        </authorList>
    </citation>
    <scope>NUCLEOTIDE SEQUENCE [LARGE SCALE GENOMIC DNA]</scope>
    <source>
        <strain evidence="2">UH-Slu-Lm8-n1</strain>
    </source>
</reference>
<keyword evidence="2" id="KW-1185">Reference proteome</keyword>
<sequence length="52" mass="5765">MELKTLADKQDKIGMTCVLAVLIEQHRPYLHPLEILPPPFISVLSGHETAAV</sequence>
<dbReference type="EMBL" id="KN835146">
    <property type="protein sequence ID" value="KIK47541.1"/>
    <property type="molecule type" value="Genomic_DNA"/>
</dbReference>
<proteinExistence type="predicted"/>
<organism evidence="1 2">
    <name type="scientific">Suillus luteus UH-Slu-Lm8-n1</name>
    <dbReference type="NCBI Taxonomy" id="930992"/>
    <lineage>
        <taxon>Eukaryota</taxon>
        <taxon>Fungi</taxon>
        <taxon>Dikarya</taxon>
        <taxon>Basidiomycota</taxon>
        <taxon>Agaricomycotina</taxon>
        <taxon>Agaricomycetes</taxon>
        <taxon>Agaricomycetidae</taxon>
        <taxon>Boletales</taxon>
        <taxon>Suillineae</taxon>
        <taxon>Suillaceae</taxon>
        <taxon>Suillus</taxon>
    </lineage>
</organism>
<dbReference type="HOGENOM" id="CLU_3088840_0_0_1"/>